<proteinExistence type="predicted"/>
<evidence type="ECO:0000313" key="2">
    <source>
        <dbReference type="Proteomes" id="UP001638806"/>
    </source>
</evidence>
<accession>A0ACC4EA61</accession>
<dbReference type="EMBL" id="JBGNUJ010000002">
    <property type="protein sequence ID" value="KAL3965142.1"/>
    <property type="molecule type" value="Genomic_DNA"/>
</dbReference>
<dbReference type="Proteomes" id="UP001638806">
    <property type="component" value="Unassembled WGS sequence"/>
</dbReference>
<protein>
    <submittedName>
        <fullName evidence="1">Uncharacterized protein</fullName>
    </submittedName>
</protein>
<name>A0ACC4EA61_PURLI</name>
<keyword evidence="2" id="KW-1185">Reference proteome</keyword>
<comment type="caution">
    <text evidence="1">The sequence shown here is derived from an EMBL/GenBank/DDBJ whole genome shotgun (WGS) entry which is preliminary data.</text>
</comment>
<evidence type="ECO:0000313" key="1">
    <source>
        <dbReference type="EMBL" id="KAL3965142.1"/>
    </source>
</evidence>
<organism evidence="1 2">
    <name type="scientific">Purpureocillium lilacinum</name>
    <name type="common">Paecilomyces lilacinus</name>
    <dbReference type="NCBI Taxonomy" id="33203"/>
    <lineage>
        <taxon>Eukaryota</taxon>
        <taxon>Fungi</taxon>
        <taxon>Dikarya</taxon>
        <taxon>Ascomycota</taxon>
        <taxon>Pezizomycotina</taxon>
        <taxon>Sordariomycetes</taxon>
        <taxon>Hypocreomycetidae</taxon>
        <taxon>Hypocreales</taxon>
        <taxon>Ophiocordycipitaceae</taxon>
        <taxon>Purpureocillium</taxon>
    </lineage>
</organism>
<sequence length="285" mass="31860">MGLGLSFGKSRVWSLEGEIEVCQWALQSRIPRSRAATRARPMRAAAVLGARALWSHEAGRPIELKLDTDLDINALPKWLPQYRFVSTSTAKPSPITTPSPHTTAPPWTPPLLLRRQPLHQVIHPRHGPSRRPLSRRIPRRPLPHPAVLAELQNRPRRRRPAPGHGPGRRAVGGPAAVDNHGRRAPLGHVARGTRLRGSGWPQACAAVEEDAQRARRGAEDGIRHRGFRGWKLLDEERPGEVLAVFTLDQVFGRRGVLQINVDYGDEFTVAVLMTLLTLYERSEMR</sequence>
<reference evidence="1" key="1">
    <citation type="submission" date="2024-12" db="EMBL/GenBank/DDBJ databases">
        <title>Comparative genomics and development of molecular markers within Purpureocillium lilacinum and among Purpureocillium species.</title>
        <authorList>
            <person name="Yeh Z.-Y."/>
            <person name="Ni N.-T."/>
            <person name="Lo P.-H."/>
            <person name="Mushyakhwo K."/>
            <person name="Lin C.-F."/>
            <person name="Nai Y.-S."/>
        </authorList>
    </citation>
    <scope>NUCLEOTIDE SEQUENCE</scope>
    <source>
        <strain evidence="1">NCHU-NPUST-175</strain>
    </source>
</reference>
<gene>
    <name evidence="1" type="ORF">ACCO45_002146</name>
</gene>